<dbReference type="PANTHER" id="PTHR46631:SF27">
    <property type="entry name" value="OS05G0564800 PROTEIN"/>
    <property type="match status" value="1"/>
</dbReference>
<evidence type="ECO:0000313" key="3">
    <source>
        <dbReference type="Proteomes" id="UP001180020"/>
    </source>
</evidence>
<dbReference type="AlphaFoldDB" id="A0AAV9DEG3"/>
<dbReference type="EMBL" id="JAUJYO010000014">
    <property type="protein sequence ID" value="KAK1299340.1"/>
    <property type="molecule type" value="Genomic_DNA"/>
</dbReference>
<keyword evidence="3" id="KW-1185">Reference proteome</keyword>
<keyword evidence="2" id="KW-0689">Ribosomal protein</keyword>
<reference evidence="2" key="2">
    <citation type="submission" date="2023-06" db="EMBL/GenBank/DDBJ databases">
        <authorList>
            <person name="Ma L."/>
            <person name="Liu K.-W."/>
            <person name="Li Z."/>
            <person name="Hsiao Y.-Y."/>
            <person name="Qi Y."/>
            <person name="Fu T."/>
            <person name="Tang G."/>
            <person name="Zhang D."/>
            <person name="Sun W.-H."/>
            <person name="Liu D.-K."/>
            <person name="Li Y."/>
            <person name="Chen G.-Z."/>
            <person name="Liu X.-D."/>
            <person name="Liao X.-Y."/>
            <person name="Jiang Y.-T."/>
            <person name="Yu X."/>
            <person name="Hao Y."/>
            <person name="Huang J."/>
            <person name="Zhao X.-W."/>
            <person name="Ke S."/>
            <person name="Chen Y.-Y."/>
            <person name="Wu W.-L."/>
            <person name="Hsu J.-L."/>
            <person name="Lin Y.-F."/>
            <person name="Huang M.-D."/>
            <person name="Li C.-Y."/>
            <person name="Huang L."/>
            <person name="Wang Z.-W."/>
            <person name="Zhao X."/>
            <person name="Zhong W.-Y."/>
            <person name="Peng D.-H."/>
            <person name="Ahmad S."/>
            <person name="Lan S."/>
            <person name="Zhang J.-S."/>
            <person name="Tsai W.-C."/>
            <person name="Van De Peer Y."/>
            <person name="Liu Z.-J."/>
        </authorList>
    </citation>
    <scope>NUCLEOTIDE SEQUENCE</scope>
    <source>
        <strain evidence="2">CP</strain>
        <tissue evidence="2">Leaves</tissue>
    </source>
</reference>
<keyword evidence="1" id="KW-0812">Transmembrane</keyword>
<proteinExistence type="predicted"/>
<keyword evidence="1" id="KW-0472">Membrane</keyword>
<protein>
    <submittedName>
        <fullName evidence="2">60S ribosomal protein L18a-1</fullName>
    </submittedName>
</protein>
<sequence>MTQQRGDPSNPPIAVNQYGTFPSAPPFQQQNIPQSPYCPHHAIPVGYQSYPTVVVEGVPLREPPLPLCGIGIGWALFVFGFFFAAVPWYVGAFILLFVTVDHREKAGLVACTVAAILMAITIIFGTSKGNIAW</sequence>
<accession>A0AAV9DEG3</accession>
<keyword evidence="2" id="KW-0687">Ribonucleoprotein</keyword>
<reference evidence="2" key="1">
    <citation type="journal article" date="2023" name="Nat. Commun.">
        <title>Diploid and tetraploid genomes of Acorus and the evolution of monocots.</title>
        <authorList>
            <person name="Ma L."/>
            <person name="Liu K.W."/>
            <person name="Li Z."/>
            <person name="Hsiao Y.Y."/>
            <person name="Qi Y."/>
            <person name="Fu T."/>
            <person name="Tang G.D."/>
            <person name="Zhang D."/>
            <person name="Sun W.H."/>
            <person name="Liu D.K."/>
            <person name="Li Y."/>
            <person name="Chen G.Z."/>
            <person name="Liu X.D."/>
            <person name="Liao X.Y."/>
            <person name="Jiang Y.T."/>
            <person name="Yu X."/>
            <person name="Hao Y."/>
            <person name="Huang J."/>
            <person name="Zhao X.W."/>
            <person name="Ke S."/>
            <person name="Chen Y.Y."/>
            <person name="Wu W.L."/>
            <person name="Hsu J.L."/>
            <person name="Lin Y.F."/>
            <person name="Huang M.D."/>
            <person name="Li C.Y."/>
            <person name="Huang L."/>
            <person name="Wang Z.W."/>
            <person name="Zhao X."/>
            <person name="Zhong W.Y."/>
            <person name="Peng D.H."/>
            <person name="Ahmad S."/>
            <person name="Lan S."/>
            <person name="Zhang J.S."/>
            <person name="Tsai W.C."/>
            <person name="Van de Peer Y."/>
            <person name="Liu Z.J."/>
        </authorList>
    </citation>
    <scope>NUCLEOTIDE SEQUENCE</scope>
    <source>
        <strain evidence="2">CP</strain>
    </source>
</reference>
<organism evidence="2 3">
    <name type="scientific">Acorus calamus</name>
    <name type="common">Sweet flag</name>
    <dbReference type="NCBI Taxonomy" id="4465"/>
    <lineage>
        <taxon>Eukaryota</taxon>
        <taxon>Viridiplantae</taxon>
        <taxon>Streptophyta</taxon>
        <taxon>Embryophyta</taxon>
        <taxon>Tracheophyta</taxon>
        <taxon>Spermatophyta</taxon>
        <taxon>Magnoliopsida</taxon>
        <taxon>Liliopsida</taxon>
        <taxon>Acoraceae</taxon>
        <taxon>Acorus</taxon>
    </lineage>
</organism>
<dbReference type="GO" id="GO:0005840">
    <property type="term" value="C:ribosome"/>
    <property type="evidence" value="ECO:0007669"/>
    <property type="project" value="UniProtKB-KW"/>
</dbReference>
<comment type="caution">
    <text evidence="2">The sequence shown here is derived from an EMBL/GenBank/DDBJ whole genome shotgun (WGS) entry which is preliminary data.</text>
</comment>
<feature type="transmembrane region" description="Helical" evidence="1">
    <location>
        <begin position="72"/>
        <end position="99"/>
    </location>
</feature>
<gene>
    <name evidence="2" type="primary">RPL18AA</name>
    <name evidence="2" type="ORF">QJS10_CPB14g00505</name>
</gene>
<feature type="transmembrane region" description="Helical" evidence="1">
    <location>
        <begin position="106"/>
        <end position="125"/>
    </location>
</feature>
<dbReference type="InterPro" id="IPR044804">
    <property type="entry name" value="Ribosomal_eL20z-like"/>
</dbReference>
<name>A0AAV9DEG3_ACOCL</name>
<dbReference type="PANTHER" id="PTHR46631">
    <property type="entry name" value="60S RIBOSOMAL PROTEIN L18A-LIKE"/>
    <property type="match status" value="1"/>
</dbReference>
<evidence type="ECO:0000313" key="2">
    <source>
        <dbReference type="EMBL" id="KAK1299340.1"/>
    </source>
</evidence>
<dbReference type="Proteomes" id="UP001180020">
    <property type="component" value="Unassembled WGS sequence"/>
</dbReference>
<evidence type="ECO:0000256" key="1">
    <source>
        <dbReference type="SAM" id="Phobius"/>
    </source>
</evidence>
<keyword evidence="1" id="KW-1133">Transmembrane helix</keyword>